<organism evidence="1 2">
    <name type="scientific">Rhizobium lentis</name>
    <dbReference type="NCBI Taxonomy" id="1138194"/>
    <lineage>
        <taxon>Bacteria</taxon>
        <taxon>Pseudomonadati</taxon>
        <taxon>Pseudomonadota</taxon>
        <taxon>Alphaproteobacteria</taxon>
        <taxon>Hyphomicrobiales</taxon>
        <taxon>Rhizobiaceae</taxon>
        <taxon>Rhizobium/Agrobacterium group</taxon>
        <taxon>Rhizobium</taxon>
    </lineage>
</organism>
<name>A0A7W8XKX6_9HYPH</name>
<proteinExistence type="predicted"/>
<sequence>MDAVLLIEANQSEKSFRLRFAVKISLASFLKFFF</sequence>
<dbReference type="Proteomes" id="UP000528824">
    <property type="component" value="Unassembled WGS sequence"/>
</dbReference>
<reference evidence="1 2" key="1">
    <citation type="submission" date="2020-08" db="EMBL/GenBank/DDBJ databases">
        <title>Genomic Encyclopedia of Type Strains, Phase IV (KMG-V): Genome sequencing to study the core and pangenomes of soil and plant-associated prokaryotes.</title>
        <authorList>
            <person name="Whitman W."/>
        </authorList>
    </citation>
    <scope>NUCLEOTIDE SEQUENCE [LARGE SCALE GENOMIC DNA]</scope>
    <source>
        <strain evidence="1 2">SEMIA 4034</strain>
    </source>
</reference>
<keyword evidence="2" id="KW-1185">Reference proteome</keyword>
<protein>
    <submittedName>
        <fullName evidence="1">Uncharacterized protein</fullName>
    </submittedName>
</protein>
<gene>
    <name evidence="1" type="ORF">GGI59_006511</name>
</gene>
<evidence type="ECO:0000313" key="2">
    <source>
        <dbReference type="Proteomes" id="UP000528824"/>
    </source>
</evidence>
<dbReference type="AlphaFoldDB" id="A0A7W8XKX6"/>
<comment type="caution">
    <text evidence="1">The sequence shown here is derived from an EMBL/GenBank/DDBJ whole genome shotgun (WGS) entry which is preliminary data.</text>
</comment>
<dbReference type="EMBL" id="JACHBC010000033">
    <property type="protein sequence ID" value="MBB5564800.1"/>
    <property type="molecule type" value="Genomic_DNA"/>
</dbReference>
<evidence type="ECO:0000313" key="1">
    <source>
        <dbReference type="EMBL" id="MBB5564800.1"/>
    </source>
</evidence>
<accession>A0A7W8XKX6</accession>